<dbReference type="InterPro" id="IPR015500">
    <property type="entry name" value="Peptidase_S8_subtilisin-rel"/>
</dbReference>
<dbReference type="Pfam" id="PF05922">
    <property type="entry name" value="Inhibitor_I9"/>
    <property type="match status" value="1"/>
</dbReference>
<evidence type="ECO:0000256" key="2">
    <source>
        <dbReference type="ARBA" id="ARBA00022670"/>
    </source>
</evidence>
<dbReference type="InterPro" id="IPR037045">
    <property type="entry name" value="S8pro/Inhibitor_I9_sf"/>
</dbReference>
<accession>A0A6J6KWD6</accession>
<proteinExistence type="inferred from homology"/>
<dbReference type="SMART" id="SM00060">
    <property type="entry name" value="FN3"/>
    <property type="match status" value="7"/>
</dbReference>
<dbReference type="InterPro" id="IPR036116">
    <property type="entry name" value="FN3_sf"/>
</dbReference>
<feature type="domain" description="Fibronectin type-III" evidence="5">
    <location>
        <begin position="451"/>
        <end position="548"/>
    </location>
</feature>
<name>A0A6J6KWD6_9ZZZZ</name>
<dbReference type="InterPro" id="IPR050131">
    <property type="entry name" value="Peptidase_S8_subtilisin-like"/>
</dbReference>
<dbReference type="Pfam" id="PF00041">
    <property type="entry name" value="fn3"/>
    <property type="match status" value="6"/>
</dbReference>
<keyword evidence="2" id="KW-0645">Protease</keyword>
<feature type="domain" description="Fibronectin type-III" evidence="5">
    <location>
        <begin position="647"/>
        <end position="743"/>
    </location>
</feature>
<comment type="similarity">
    <text evidence="1">Belongs to the peptidase S8 family.</text>
</comment>
<dbReference type="PROSITE" id="PS00137">
    <property type="entry name" value="SUBTILASE_HIS"/>
    <property type="match status" value="2"/>
</dbReference>
<dbReference type="InterPro" id="IPR013783">
    <property type="entry name" value="Ig-like_fold"/>
</dbReference>
<evidence type="ECO:0000259" key="5">
    <source>
        <dbReference type="PROSITE" id="PS50853"/>
    </source>
</evidence>
<dbReference type="SUPFAM" id="SSF54897">
    <property type="entry name" value="Protease propeptides/inhibitors"/>
    <property type="match status" value="1"/>
</dbReference>
<dbReference type="InterPro" id="IPR036852">
    <property type="entry name" value="Peptidase_S8/S53_dom_sf"/>
</dbReference>
<gene>
    <name evidence="6" type="ORF">UFOPK2169_00965</name>
</gene>
<dbReference type="Gene3D" id="2.60.40.10">
    <property type="entry name" value="Immunoglobulins"/>
    <property type="match status" value="7"/>
</dbReference>
<evidence type="ECO:0000256" key="3">
    <source>
        <dbReference type="ARBA" id="ARBA00022801"/>
    </source>
</evidence>
<dbReference type="PRINTS" id="PR00723">
    <property type="entry name" value="SUBTILISIN"/>
</dbReference>
<dbReference type="PANTHER" id="PTHR43806">
    <property type="entry name" value="PEPTIDASE S8"/>
    <property type="match status" value="1"/>
</dbReference>
<evidence type="ECO:0000313" key="6">
    <source>
        <dbReference type="EMBL" id="CAB4654120.1"/>
    </source>
</evidence>
<dbReference type="SUPFAM" id="SSF49265">
    <property type="entry name" value="Fibronectin type III"/>
    <property type="match status" value="4"/>
</dbReference>
<dbReference type="PANTHER" id="PTHR43806:SF11">
    <property type="entry name" value="CEREVISIN-RELATED"/>
    <property type="match status" value="1"/>
</dbReference>
<dbReference type="PROSITE" id="PS00138">
    <property type="entry name" value="SUBTILASE_SER"/>
    <property type="match status" value="2"/>
</dbReference>
<dbReference type="PROSITE" id="PS50853">
    <property type="entry name" value="FN3"/>
    <property type="match status" value="7"/>
</dbReference>
<keyword evidence="4" id="KW-0720">Serine protease</keyword>
<keyword evidence="3" id="KW-0378">Hydrolase</keyword>
<dbReference type="InterPro" id="IPR000209">
    <property type="entry name" value="Peptidase_S8/S53_dom"/>
</dbReference>
<dbReference type="InterPro" id="IPR034193">
    <property type="entry name" value="PCSK9_ProteinaseK-like"/>
</dbReference>
<dbReference type="EMBL" id="CAEZWE010000035">
    <property type="protein sequence ID" value="CAB4654120.1"/>
    <property type="molecule type" value="Genomic_DNA"/>
</dbReference>
<feature type="domain" description="Fibronectin type-III" evidence="5">
    <location>
        <begin position="744"/>
        <end position="841"/>
    </location>
</feature>
<evidence type="ECO:0000256" key="1">
    <source>
        <dbReference type="ARBA" id="ARBA00011073"/>
    </source>
</evidence>
<dbReference type="InterPro" id="IPR010259">
    <property type="entry name" value="S8pro/Inhibitor_I9"/>
</dbReference>
<protein>
    <submittedName>
        <fullName evidence="6">Unannotated protein</fullName>
    </submittedName>
</protein>
<feature type="domain" description="Fibronectin type-III" evidence="5">
    <location>
        <begin position="938"/>
        <end position="1033"/>
    </location>
</feature>
<dbReference type="CDD" id="cd04077">
    <property type="entry name" value="Peptidases_S8_PCSK9_ProteinaseK_like"/>
    <property type="match status" value="2"/>
</dbReference>
<dbReference type="PROSITE" id="PS00136">
    <property type="entry name" value="SUBTILASE_ASP"/>
    <property type="match status" value="2"/>
</dbReference>
<dbReference type="GO" id="GO:0006508">
    <property type="term" value="P:proteolysis"/>
    <property type="evidence" value="ECO:0007669"/>
    <property type="project" value="UniProtKB-KW"/>
</dbReference>
<dbReference type="FunFam" id="3.40.50.200:FF:000014">
    <property type="entry name" value="Proteinase K"/>
    <property type="match status" value="2"/>
</dbReference>
<dbReference type="GO" id="GO:0004252">
    <property type="term" value="F:serine-type endopeptidase activity"/>
    <property type="evidence" value="ECO:0007669"/>
    <property type="project" value="InterPro"/>
</dbReference>
<dbReference type="InterPro" id="IPR023827">
    <property type="entry name" value="Peptidase_S8_Asp-AS"/>
</dbReference>
<reference evidence="6" key="1">
    <citation type="submission" date="2020-05" db="EMBL/GenBank/DDBJ databases">
        <authorList>
            <person name="Chiriac C."/>
            <person name="Salcher M."/>
            <person name="Ghai R."/>
            <person name="Kavagutti S V."/>
        </authorList>
    </citation>
    <scope>NUCLEOTIDE SEQUENCE</scope>
</reference>
<dbReference type="PROSITE" id="PS51892">
    <property type="entry name" value="SUBTILASE"/>
    <property type="match status" value="2"/>
</dbReference>
<feature type="domain" description="Fibronectin type-III" evidence="5">
    <location>
        <begin position="550"/>
        <end position="645"/>
    </location>
</feature>
<dbReference type="GO" id="GO:0005615">
    <property type="term" value="C:extracellular space"/>
    <property type="evidence" value="ECO:0007669"/>
    <property type="project" value="TreeGrafter"/>
</dbReference>
<dbReference type="InterPro" id="IPR003961">
    <property type="entry name" value="FN3_dom"/>
</dbReference>
<dbReference type="CDD" id="cd00063">
    <property type="entry name" value="FN3"/>
    <property type="match status" value="7"/>
</dbReference>
<dbReference type="SUPFAM" id="SSF52743">
    <property type="entry name" value="Subtilisin-like"/>
    <property type="match status" value="2"/>
</dbReference>
<dbReference type="Gene3D" id="3.30.70.80">
    <property type="entry name" value="Peptidase S8 propeptide/proteinase inhibitor I9"/>
    <property type="match status" value="1"/>
</dbReference>
<feature type="domain" description="Fibronectin type-III" evidence="5">
    <location>
        <begin position="1036"/>
        <end position="1127"/>
    </location>
</feature>
<dbReference type="Pfam" id="PF00082">
    <property type="entry name" value="Peptidase_S8"/>
    <property type="match status" value="2"/>
</dbReference>
<dbReference type="Gene3D" id="3.40.50.200">
    <property type="entry name" value="Peptidase S8/S53 domain"/>
    <property type="match status" value="2"/>
</dbReference>
<feature type="domain" description="Fibronectin type-III" evidence="5">
    <location>
        <begin position="842"/>
        <end position="936"/>
    </location>
</feature>
<dbReference type="InterPro" id="IPR023828">
    <property type="entry name" value="Peptidase_S8_Ser-AS"/>
</dbReference>
<evidence type="ECO:0000256" key="4">
    <source>
        <dbReference type="ARBA" id="ARBA00022825"/>
    </source>
</evidence>
<dbReference type="InterPro" id="IPR022398">
    <property type="entry name" value="Peptidase_S8_His-AS"/>
</dbReference>
<dbReference type="PRINTS" id="PR00014">
    <property type="entry name" value="FNTYPEIII"/>
</dbReference>
<organism evidence="6">
    <name type="scientific">freshwater metagenome</name>
    <dbReference type="NCBI Taxonomy" id="449393"/>
    <lineage>
        <taxon>unclassified sequences</taxon>
        <taxon>metagenomes</taxon>
        <taxon>ecological metagenomes</taxon>
    </lineage>
</organism>
<sequence>MAVPGVFRSVAAGFLALGTVLVVPSTASAATGTDYVIVNTDGTVTTRTLTEAQAEAVASRASVRIVSPEQEFSVSETPTEIVTGLNIPDEAQDGDIIPNRYIVEFSSDVASRVAAHNLSENVVAMFSHALSGFVADLDPNDVIDLQSNPNVVAIEPDRVVSIENTQDGATWGLDRIDQRQLPLNRTYSYANQGEGVTTYILDTGVYPGHNEFSGRVTNGFTAINDGRGTDDCHGHGTHVAGTVAGTVYGVAKLATIVPVRVLGCTGSGSWSGVIAGIDWTVAHHPAGTPAVANMSLGGGASSIINSAVARGITDGITYVVAAGNSNDDACRYSPASAPAAITVGASSPNDARASFSNWGSCLDVFAPGTSITSAFIGAPNALRTWQGTSMAAPHVAGVAALYLAANTAATPAQVSTAILNAATRGIISNAGTGSITSLIYSASFEPAPVSVPSVPNSLRGTAANGAVALTWNAPSSNGGAPITDYTVEFSATNGSTWTTVNDGVSTSTSLTVNNLTNFQQYLFRVSAVNSVGTGSATASITVTPTLPGLPSAPLSLVTTLGRERVGLSWSTPVTNGGGTITDYVIETSINNGTTWTVYNDGVSILRSAVLAPLVANTQYLIRVSAVNGAGVGAPSTPVSATPLSFNPPSVVRGIVTSPRLLGAYVSWSAPTDLGGGTVQGYIVDWSTDNGETWIGSLRTSASVRYAYPAGLTGGVAHLVRVRASNQYGTSADATAIVTPIALTPPSEPRLPSVSVGFNTAHVYWSTPAQNGGTSITGYFVEHSVDSGQTWTRSAQVPVSRRNHSLTELQGGRAHQFRVLAVNAVGVGAPSTTFTATPVAPTVASEPRSLSGFVSGTTGFLSWSTPVSNGGAAITGYTVESSLDGGASWSRTLSTISRSARIDNLVGGTAYIFRVKTVNSVGESAPSNQVVLQPRIAGTPNPPSRVAAVVDATSVVVSWAAVTSTFAPVTDYVVEYSVNNSNNWTTWNDGVSLATTATLTNMTPDVPVSIRVKAVNRFGASPASSVVTVVPRAAATAPSEPVNVTATPGDARVTVRWGTPATDGGSAITSYTATASPGGATCVTSTNACVVTGLSNGISYTFSVVARNAIGVSPSSVSTDPVAPVSSAMAPVIAQSWGLDRTDQRALPLDGYISRAGEATGVDVYVIDTGVRVSHLDFTARVVAGFSSIADGRGTDDCHGHGTHVAGTVAGASYGFATKARIVPIRVLDCNGGGSSTGVIQGINWMIQHHVAGQPAVANLSLGGGFDVALNDAIERAVADGITVVVAAGNEATDACTKSPASAVSAITVGATTSTDARASYSNVGGCVDIFAPGSAIISAGISSATSTAIMSGTSMAAPHVAGVAALVLGNGNLVPSQVASRLSTDATRGVVTGLSSSTVNALLHQAVTSNAVNGDISDDEPLGERRSVEFDSDVNDADYGAELPPPAATPTLTAPVVGAPAVAAPMQSRVAVRSVKRVGSQFRVRVDAPKGAHITLFQNGRKVSEGTKSSFSIRATAGKRVRFNVVARINGAIVKSTVQTFSSRTAQ</sequence>